<dbReference type="EMBL" id="QLIX01000031">
    <property type="protein sequence ID" value="RAI55403.1"/>
    <property type="molecule type" value="Genomic_DNA"/>
</dbReference>
<dbReference type="Proteomes" id="UP000249065">
    <property type="component" value="Unassembled WGS sequence"/>
</dbReference>
<dbReference type="RefSeq" id="WP_111472401.1">
    <property type="nucleotide sequence ID" value="NZ_QLIX01000031.1"/>
</dbReference>
<proteinExistence type="predicted"/>
<keyword evidence="3" id="KW-1185">Reference proteome</keyword>
<evidence type="ECO:0000313" key="3">
    <source>
        <dbReference type="Proteomes" id="UP000249065"/>
    </source>
</evidence>
<evidence type="ECO:0000313" key="2">
    <source>
        <dbReference type="EMBL" id="RAI55403.1"/>
    </source>
</evidence>
<dbReference type="AlphaFoldDB" id="A0A327LZB7"/>
<organism evidence="2 3">
    <name type="scientific">Roseicella frigidaeris</name>
    <dbReference type="NCBI Taxonomy" id="2230885"/>
    <lineage>
        <taxon>Bacteria</taxon>
        <taxon>Pseudomonadati</taxon>
        <taxon>Pseudomonadota</taxon>
        <taxon>Alphaproteobacteria</taxon>
        <taxon>Acetobacterales</taxon>
        <taxon>Roseomonadaceae</taxon>
        <taxon>Roseicella</taxon>
    </lineage>
</organism>
<feature type="transmembrane region" description="Helical" evidence="1">
    <location>
        <begin position="40"/>
        <end position="61"/>
    </location>
</feature>
<gene>
    <name evidence="2" type="ORF">DOO78_23870</name>
</gene>
<protein>
    <submittedName>
        <fullName evidence="2">Uncharacterized protein</fullName>
    </submittedName>
</protein>
<keyword evidence="1" id="KW-0812">Transmembrane</keyword>
<keyword evidence="1" id="KW-1133">Transmembrane helix</keyword>
<feature type="transmembrane region" description="Helical" evidence="1">
    <location>
        <begin position="6"/>
        <end position="28"/>
    </location>
</feature>
<keyword evidence="1" id="KW-0472">Membrane</keyword>
<sequence>MLPPDAIAQLCAFLLLALLAGLVSALNYRRAERAPAAPQTVGAAVFLGQLLGFVALAGLGWPAGLAQGAALTLGTAAAWTEPG</sequence>
<accession>A0A327LZB7</accession>
<name>A0A327LZB7_9PROT</name>
<evidence type="ECO:0000256" key="1">
    <source>
        <dbReference type="SAM" id="Phobius"/>
    </source>
</evidence>
<comment type="caution">
    <text evidence="2">The sequence shown here is derived from an EMBL/GenBank/DDBJ whole genome shotgun (WGS) entry which is preliminary data.</text>
</comment>
<reference evidence="3" key="1">
    <citation type="submission" date="2018-06" db="EMBL/GenBank/DDBJ databases">
        <authorList>
            <person name="Khan S.A."/>
        </authorList>
    </citation>
    <scope>NUCLEOTIDE SEQUENCE [LARGE SCALE GENOMIC DNA]</scope>
    <source>
        <strain evidence="3">DB-1506</strain>
    </source>
</reference>